<evidence type="ECO:0000313" key="1">
    <source>
        <dbReference type="EMBL" id="CAB4593162.1"/>
    </source>
</evidence>
<evidence type="ECO:0000313" key="2">
    <source>
        <dbReference type="EMBL" id="CAB4643044.1"/>
    </source>
</evidence>
<reference evidence="2" key="1">
    <citation type="submission" date="2020-05" db="EMBL/GenBank/DDBJ databases">
        <authorList>
            <person name="Chiriac C."/>
            <person name="Salcher M."/>
            <person name="Ghai R."/>
            <person name="Kavagutti S V."/>
        </authorList>
    </citation>
    <scope>NUCLEOTIDE SEQUENCE</scope>
</reference>
<accession>A0A6J6K3K9</accession>
<dbReference type="AlphaFoldDB" id="A0A6J6K3K9"/>
<protein>
    <submittedName>
        <fullName evidence="2">Unannotated protein</fullName>
    </submittedName>
</protein>
<dbReference type="EMBL" id="CAEZVV010000039">
    <property type="protein sequence ID" value="CAB4643044.1"/>
    <property type="molecule type" value="Genomic_DNA"/>
</dbReference>
<dbReference type="EMBL" id="CAEZTR010000198">
    <property type="protein sequence ID" value="CAB4593162.1"/>
    <property type="molecule type" value="Genomic_DNA"/>
</dbReference>
<gene>
    <name evidence="1" type="ORF">UFOPK1711_01944</name>
    <name evidence="2" type="ORF">UFOPK2143_00820</name>
</gene>
<proteinExistence type="predicted"/>
<organism evidence="2">
    <name type="scientific">freshwater metagenome</name>
    <dbReference type="NCBI Taxonomy" id="449393"/>
    <lineage>
        <taxon>unclassified sequences</taxon>
        <taxon>metagenomes</taxon>
        <taxon>ecological metagenomes</taxon>
    </lineage>
</organism>
<sequence>MNHSVRIERIARLHPIELKLDAAFDSSCGHPIDHPLRLFRRGSVFLRQHADVVSLARCRRGWIKLIAMPDDLDLVRVSELTERSIEIGFAYGTPRTNDV</sequence>
<name>A0A6J6K3K9_9ZZZZ</name>